<proteinExistence type="inferred from homology"/>
<name>A0A850PL83_9MYCO</name>
<dbReference type="EMBL" id="JABFYL010000032">
    <property type="protein sequence ID" value="NVN51161.1"/>
    <property type="molecule type" value="Genomic_DNA"/>
</dbReference>
<dbReference type="Pfam" id="PF03401">
    <property type="entry name" value="TctC"/>
    <property type="match status" value="1"/>
</dbReference>
<organism evidence="2 3">
    <name type="scientific">Mycolicibacterium hippocampi</name>
    <dbReference type="NCBI Taxonomy" id="659824"/>
    <lineage>
        <taxon>Bacteria</taxon>
        <taxon>Bacillati</taxon>
        <taxon>Actinomycetota</taxon>
        <taxon>Actinomycetes</taxon>
        <taxon>Mycobacteriales</taxon>
        <taxon>Mycobacteriaceae</taxon>
        <taxon>Mycolicibacterium</taxon>
    </lineage>
</organism>
<dbReference type="PANTHER" id="PTHR42928">
    <property type="entry name" value="TRICARBOXYLATE-BINDING PROTEIN"/>
    <property type="match status" value="1"/>
</dbReference>
<dbReference type="PIRSF" id="PIRSF017082">
    <property type="entry name" value="YflP"/>
    <property type="match status" value="1"/>
</dbReference>
<keyword evidence="3" id="KW-1185">Reference proteome</keyword>
<evidence type="ECO:0000313" key="3">
    <source>
        <dbReference type="Proteomes" id="UP000570517"/>
    </source>
</evidence>
<dbReference type="Gene3D" id="3.40.190.150">
    <property type="entry name" value="Bordetella uptake gene, domain 1"/>
    <property type="match status" value="1"/>
</dbReference>
<comment type="similarity">
    <text evidence="1">Belongs to the UPF0065 (bug) family.</text>
</comment>
<dbReference type="SUPFAM" id="SSF53850">
    <property type="entry name" value="Periplasmic binding protein-like II"/>
    <property type="match status" value="1"/>
</dbReference>
<evidence type="ECO:0000256" key="1">
    <source>
        <dbReference type="ARBA" id="ARBA00006987"/>
    </source>
</evidence>
<dbReference type="Proteomes" id="UP000570517">
    <property type="component" value="Unassembled WGS sequence"/>
</dbReference>
<dbReference type="InterPro" id="IPR042100">
    <property type="entry name" value="Bug_dom1"/>
</dbReference>
<dbReference type="Gene3D" id="3.40.190.10">
    <property type="entry name" value="Periplasmic binding protein-like II"/>
    <property type="match status" value="1"/>
</dbReference>
<gene>
    <name evidence="2" type="ORF">HLY00_1198</name>
</gene>
<dbReference type="CDD" id="cd07012">
    <property type="entry name" value="PBP2_Bug_TTT"/>
    <property type="match status" value="1"/>
</dbReference>
<sequence length="342" mass="35489">MALISTSVLHRTGLRAGIAATAAAGLVLTGCGGVQNSTGGSSDGGEYPSGTVEMYVGASAGGSSDLISRAVSKGLSDSLGASFPVINREGANGALAAAEVAGAEPDGSTIAIQNASLFTITPMAVAPDEVTTIDDFEVVKGVSRDDYVLVTNPASGYRTLDDIKNATQVVRYGTTGVGTGAQLSAALLFKTSNVNAQDVPFDGGAPALAAVLGNQVDVASIQVGEAIENIQSGKLTPLAVFGPDRIEYLPDVPTAKEQGLDVEVTQYRFMTVPKGTPQEVKDRLIEGMETTFATDGYKEFNKQNSLTPMELSGDEVVAQLQEDQQRYADLVEQYGINLRNEA</sequence>
<dbReference type="PANTHER" id="PTHR42928:SF5">
    <property type="entry name" value="BLR1237 PROTEIN"/>
    <property type="match status" value="1"/>
</dbReference>
<protein>
    <submittedName>
        <fullName evidence="2">Tripartite tricarboxylate transporter TctC family</fullName>
    </submittedName>
</protein>
<dbReference type="AlphaFoldDB" id="A0A850PL83"/>
<dbReference type="InterPro" id="IPR005064">
    <property type="entry name" value="BUG"/>
</dbReference>
<reference evidence="2 3" key="1">
    <citation type="submission" date="2020-05" db="EMBL/GenBank/DDBJ databases">
        <title>Draft genome sequence of Mycobacterium hippocampi DL, isolated from European seabass, Dicentrarchus labrax, reared in fish farms.</title>
        <authorList>
            <person name="Stathopoulou P."/>
            <person name="Asimakis E."/>
            <person name="Tzokas K."/>
            <person name="Batargias C."/>
            <person name="Tsiamis G."/>
        </authorList>
    </citation>
    <scope>NUCLEOTIDE SEQUENCE [LARGE SCALE GENOMIC DNA]</scope>
    <source>
        <strain evidence="2 3">DL</strain>
    </source>
</reference>
<evidence type="ECO:0000313" key="2">
    <source>
        <dbReference type="EMBL" id="NVN51161.1"/>
    </source>
</evidence>
<comment type="caution">
    <text evidence="2">The sequence shown here is derived from an EMBL/GenBank/DDBJ whole genome shotgun (WGS) entry which is preliminary data.</text>
</comment>
<dbReference type="RefSeq" id="WP_178359485.1">
    <property type="nucleotide sequence ID" value="NZ_JABFYL010000032.1"/>
</dbReference>
<accession>A0A850PL83</accession>